<dbReference type="AlphaFoldDB" id="A0A0V1BSW1"/>
<sequence length="112" mass="12721">MFHSAVMGLSCGYMPLVKQVPSLLEAFSTSPTPPRVENANRLRLSLEAKNIAKLRFGTVALQLYLKRRPINRHAQIRQLSTAKNQRSPFFHHSAYILRLLPKSDEILSNANH</sequence>
<accession>A0A0V1BSW1</accession>
<name>A0A0V1BSW1_TRISP</name>
<comment type="caution">
    <text evidence="1">The sequence shown here is derived from an EMBL/GenBank/DDBJ whole genome shotgun (WGS) entry which is preliminary data.</text>
</comment>
<keyword evidence="2" id="KW-1185">Reference proteome</keyword>
<dbReference type="EMBL" id="JYDH01000013">
    <property type="protein sequence ID" value="KRY40331.1"/>
    <property type="molecule type" value="Genomic_DNA"/>
</dbReference>
<organism evidence="1 2">
    <name type="scientific">Trichinella spiralis</name>
    <name type="common">Trichina worm</name>
    <dbReference type="NCBI Taxonomy" id="6334"/>
    <lineage>
        <taxon>Eukaryota</taxon>
        <taxon>Metazoa</taxon>
        <taxon>Ecdysozoa</taxon>
        <taxon>Nematoda</taxon>
        <taxon>Enoplea</taxon>
        <taxon>Dorylaimia</taxon>
        <taxon>Trichinellida</taxon>
        <taxon>Trichinellidae</taxon>
        <taxon>Trichinella</taxon>
    </lineage>
</organism>
<dbReference type="Proteomes" id="UP000054776">
    <property type="component" value="Unassembled WGS sequence"/>
</dbReference>
<gene>
    <name evidence="1" type="ORF">T01_10966</name>
</gene>
<protein>
    <submittedName>
        <fullName evidence="1">Uncharacterized protein</fullName>
    </submittedName>
</protein>
<evidence type="ECO:0000313" key="2">
    <source>
        <dbReference type="Proteomes" id="UP000054776"/>
    </source>
</evidence>
<reference evidence="1 2" key="1">
    <citation type="submission" date="2015-01" db="EMBL/GenBank/DDBJ databases">
        <title>Evolution of Trichinella species and genotypes.</title>
        <authorList>
            <person name="Korhonen P.K."/>
            <person name="Edoardo P."/>
            <person name="Giuseppe L.R."/>
            <person name="Gasser R.B."/>
        </authorList>
    </citation>
    <scope>NUCLEOTIDE SEQUENCE [LARGE SCALE GENOMIC DNA]</scope>
    <source>
        <strain evidence="1">ISS3</strain>
    </source>
</reference>
<dbReference type="OrthoDB" id="10582900at2759"/>
<proteinExistence type="predicted"/>
<evidence type="ECO:0000313" key="1">
    <source>
        <dbReference type="EMBL" id="KRY40331.1"/>
    </source>
</evidence>
<dbReference type="InParanoid" id="A0A0V1BSW1"/>